<feature type="domain" description="YdbS-like PH" evidence="2">
    <location>
        <begin position="414"/>
        <end position="494"/>
    </location>
</feature>
<keyword evidence="1" id="KW-1133">Transmembrane helix</keyword>
<dbReference type="PANTHER" id="PTHR34473">
    <property type="entry name" value="UPF0699 TRANSMEMBRANE PROTEIN YDBS"/>
    <property type="match status" value="1"/>
</dbReference>
<feature type="transmembrane region" description="Helical" evidence="1">
    <location>
        <begin position="231"/>
        <end position="256"/>
    </location>
</feature>
<dbReference type="InterPro" id="IPR005182">
    <property type="entry name" value="YdbS-like_PH"/>
</dbReference>
<gene>
    <name evidence="3" type="ORF">SAMN05878443_0801</name>
</gene>
<feature type="domain" description="YdbS-like PH" evidence="2">
    <location>
        <begin position="65"/>
        <end position="139"/>
    </location>
</feature>
<feature type="transmembrane region" description="Helical" evidence="1">
    <location>
        <begin position="39"/>
        <end position="58"/>
    </location>
</feature>
<evidence type="ECO:0000256" key="1">
    <source>
        <dbReference type="SAM" id="Phobius"/>
    </source>
</evidence>
<dbReference type="Pfam" id="PF03703">
    <property type="entry name" value="bPH_2"/>
    <property type="match status" value="3"/>
</dbReference>
<dbReference type="PANTHER" id="PTHR34473:SF2">
    <property type="entry name" value="UPF0699 TRANSMEMBRANE PROTEIN YDBT"/>
    <property type="match status" value="1"/>
</dbReference>
<dbReference type="PIRSF" id="PIRSF026631">
    <property type="entry name" value="UCP026631"/>
    <property type="match status" value="1"/>
</dbReference>
<sequence>MYDEKKLHPLTLITDAYNRLVSFVIPILFFAFSSSRLEGLGLILTLLFFTIFGLVYLVDVLKFIRTSYWIDNNRFVVKSGLFIQKEKDVQISRIQSIDYSENLIHRVFNVTKIEIKTPGKGIALDALSKENALKLANQLHYLKETQREGFSQSAQGMSGKQIDRHKGFSLQEEGVTKTVYAMRLVDILKMNLMGGSILKGLIVLVGAVNVFEELISDALFDQAGTIISQTSVVSQLIIVGLLFIILYVVGSVISVIKNFDYKVELTKNHLTIEKGLLEVKSQTVALANIQSVWEEQNWLQKLFGYTTFSVGITSDEEAAKKDDTGENNEKGKIILLPLIKKKQLASLRAEIVPHFNFLPTQQVVPIRSLRRFVQWPLLFWISLTLLASYFLWPLAWTIGAAGSLVILLYGYRSYKKTGYALSKEEVTFQLPKLISTETIYLRKDRILNLTVKQNPLLKRSRLGKVEVFSALGDSAQNKKVSFIEEADCERLFDWFLVNERSVEPWDQKT</sequence>
<keyword evidence="1" id="KW-0472">Membrane</keyword>
<evidence type="ECO:0000313" key="3">
    <source>
        <dbReference type="EMBL" id="SIN98263.1"/>
    </source>
</evidence>
<name>A0A1N6FSN5_9LACT</name>
<dbReference type="OrthoDB" id="2195155at2"/>
<feature type="domain" description="YdbS-like PH" evidence="2">
    <location>
        <begin position="262"/>
        <end position="350"/>
    </location>
</feature>
<accession>A0A1N6FSN5</accession>
<evidence type="ECO:0000313" key="4">
    <source>
        <dbReference type="Proteomes" id="UP000184758"/>
    </source>
</evidence>
<dbReference type="EMBL" id="FSRN01000001">
    <property type="protein sequence ID" value="SIN98263.1"/>
    <property type="molecule type" value="Genomic_DNA"/>
</dbReference>
<dbReference type="STRING" id="28230.SAMN05878443_0801"/>
<keyword evidence="4" id="KW-1185">Reference proteome</keyword>
<dbReference type="InterPro" id="IPR014529">
    <property type="entry name" value="UCP026631"/>
</dbReference>
<dbReference type="RefSeq" id="WP_034547573.1">
    <property type="nucleotide sequence ID" value="NZ_FSRN01000001.1"/>
</dbReference>
<feature type="transmembrane region" description="Helical" evidence="1">
    <location>
        <begin position="372"/>
        <end position="390"/>
    </location>
</feature>
<dbReference type="Proteomes" id="UP000184758">
    <property type="component" value="Unassembled WGS sequence"/>
</dbReference>
<keyword evidence="1" id="KW-0812">Transmembrane</keyword>
<proteinExistence type="predicted"/>
<dbReference type="eggNOG" id="COG3428">
    <property type="taxonomic scope" value="Bacteria"/>
</dbReference>
<feature type="transmembrane region" description="Helical" evidence="1">
    <location>
        <begin position="12"/>
        <end position="33"/>
    </location>
</feature>
<evidence type="ECO:0000259" key="2">
    <source>
        <dbReference type="Pfam" id="PF03703"/>
    </source>
</evidence>
<dbReference type="AlphaFoldDB" id="A0A1N6FSN5"/>
<protein>
    <submittedName>
        <fullName evidence="3">Putative membrane protein</fullName>
    </submittedName>
</protein>
<feature type="transmembrane region" description="Helical" evidence="1">
    <location>
        <begin position="192"/>
        <end position="211"/>
    </location>
</feature>
<organism evidence="3 4">
    <name type="scientific">Carnobacterium alterfunditum</name>
    <dbReference type="NCBI Taxonomy" id="28230"/>
    <lineage>
        <taxon>Bacteria</taxon>
        <taxon>Bacillati</taxon>
        <taxon>Bacillota</taxon>
        <taxon>Bacilli</taxon>
        <taxon>Lactobacillales</taxon>
        <taxon>Carnobacteriaceae</taxon>
        <taxon>Carnobacterium</taxon>
    </lineage>
</organism>
<reference evidence="4" key="1">
    <citation type="submission" date="2016-11" db="EMBL/GenBank/DDBJ databases">
        <authorList>
            <person name="Varghese N."/>
            <person name="Submissions S."/>
        </authorList>
    </citation>
    <scope>NUCLEOTIDE SEQUENCE [LARGE SCALE GENOMIC DNA]</scope>
    <source>
        <strain evidence="4">313</strain>
    </source>
</reference>